<accession>A0ABN2ID64</accession>
<dbReference type="Proteomes" id="UP001500618">
    <property type="component" value="Unassembled WGS sequence"/>
</dbReference>
<evidence type="ECO:0000313" key="3">
    <source>
        <dbReference type="Proteomes" id="UP001500618"/>
    </source>
</evidence>
<organism evidence="2 3">
    <name type="scientific">Fodinicola feengrottensis</name>
    <dbReference type="NCBI Taxonomy" id="435914"/>
    <lineage>
        <taxon>Bacteria</taxon>
        <taxon>Bacillati</taxon>
        <taxon>Actinomycetota</taxon>
        <taxon>Actinomycetes</taxon>
        <taxon>Mycobacteriales</taxon>
        <taxon>Fodinicola</taxon>
    </lineage>
</organism>
<dbReference type="SUPFAM" id="SSF56059">
    <property type="entry name" value="Glutathione synthetase ATP-binding domain-like"/>
    <property type="match status" value="1"/>
</dbReference>
<dbReference type="EMBL" id="BAAANY010000025">
    <property type="protein sequence ID" value="GAA1702596.1"/>
    <property type="molecule type" value="Genomic_DNA"/>
</dbReference>
<name>A0ABN2ID64_9ACTN</name>
<sequence>MTIPRTRTGEGAVVLILGQADDWAVEHVSASLHARGARSMVLDTADFPQRMTLSADLSAGQLSAEPAGRELTDCVGWGGEVEVAGEVLRLADVAAVYYRKPGAFDLPAGLSEPERRFSYAQARIGVGGVLASLPARWLSHPAAIADAEYKPRQLAQLKHAGLTVPPTIITNSPARVRDFAAAYGDLVVKPLAEPIVWEDGGESIVYTRRLSAGEIGPACEELASVAATAHLFQAWQDKKCESRVTAVGDELFAVAIHADSPAALVDWRSDYDNLRYEPIEVPGPVRAGIAAYLRSAGLAYSAFDFVIRPDGQWITLEANPNGVWGWLAEECGLPIADAIADHLTATNLNGDTKT</sequence>
<reference evidence="2 3" key="1">
    <citation type="journal article" date="2019" name="Int. J. Syst. Evol. Microbiol.">
        <title>The Global Catalogue of Microorganisms (GCM) 10K type strain sequencing project: providing services to taxonomists for standard genome sequencing and annotation.</title>
        <authorList>
            <consortium name="The Broad Institute Genomics Platform"/>
            <consortium name="The Broad Institute Genome Sequencing Center for Infectious Disease"/>
            <person name="Wu L."/>
            <person name="Ma J."/>
        </authorList>
    </citation>
    <scope>NUCLEOTIDE SEQUENCE [LARGE SCALE GENOMIC DNA]</scope>
    <source>
        <strain evidence="2 3">JCM 14718</strain>
    </source>
</reference>
<comment type="caution">
    <text evidence="2">The sequence shown here is derived from an EMBL/GenBank/DDBJ whole genome shotgun (WGS) entry which is preliminary data.</text>
</comment>
<evidence type="ECO:0000259" key="1">
    <source>
        <dbReference type="Pfam" id="PF21068"/>
    </source>
</evidence>
<dbReference type="PANTHER" id="PTHR21621">
    <property type="entry name" value="RIBOSOMAL PROTEIN S6 MODIFICATION PROTEIN"/>
    <property type="match status" value="1"/>
</dbReference>
<feature type="domain" description="MvdD-like pre-ATP grasp" evidence="1">
    <location>
        <begin position="14"/>
        <end position="142"/>
    </location>
</feature>
<protein>
    <submittedName>
        <fullName evidence="2">ATP-grasp ribosomal peptide maturase</fullName>
    </submittedName>
</protein>
<dbReference type="PANTHER" id="PTHR21621:SF0">
    <property type="entry name" value="BETA-CITRYLGLUTAMATE SYNTHASE B-RELATED"/>
    <property type="match status" value="1"/>
</dbReference>
<gene>
    <name evidence="2" type="primary">tgmB_1</name>
    <name evidence="2" type="ORF">GCM10009765_60060</name>
</gene>
<evidence type="ECO:0000313" key="2">
    <source>
        <dbReference type="EMBL" id="GAA1702596.1"/>
    </source>
</evidence>
<dbReference type="Pfam" id="PF21068">
    <property type="entry name" value="ATPgraspMvdD"/>
    <property type="match status" value="1"/>
</dbReference>
<proteinExistence type="predicted"/>
<dbReference type="RefSeq" id="WP_344313639.1">
    <property type="nucleotide sequence ID" value="NZ_BAAANY010000025.1"/>
</dbReference>
<dbReference type="Gene3D" id="3.30.470.20">
    <property type="entry name" value="ATP-grasp fold, B domain"/>
    <property type="match status" value="1"/>
</dbReference>
<dbReference type="InterPro" id="IPR048936">
    <property type="entry name" value="MvdD-like_ATPgrasp"/>
</dbReference>
<keyword evidence="3" id="KW-1185">Reference proteome</keyword>